<proteinExistence type="predicted"/>
<gene>
    <name evidence="3" type="ORF">BZ3500_MVSOF-1268-A1-R1_CHR12-3G04037</name>
</gene>
<evidence type="ECO:0000256" key="1">
    <source>
        <dbReference type="SAM" id="MobiDB-lite"/>
    </source>
</evidence>
<feature type="signal peptide" evidence="2">
    <location>
        <begin position="1"/>
        <end position="18"/>
    </location>
</feature>
<dbReference type="Proteomes" id="UP000249723">
    <property type="component" value="Unassembled WGS sequence"/>
</dbReference>
<evidence type="ECO:0000256" key="2">
    <source>
        <dbReference type="SAM" id="SignalP"/>
    </source>
</evidence>
<evidence type="ECO:0000313" key="4">
    <source>
        <dbReference type="Proteomes" id="UP000249723"/>
    </source>
</evidence>
<keyword evidence="2" id="KW-0732">Signal</keyword>
<feature type="chain" id="PRO_5030060380" evidence="2">
    <location>
        <begin position="19"/>
        <end position="157"/>
    </location>
</feature>
<protein>
    <submittedName>
        <fullName evidence="3">BZ3500_MvSof-1268-A1-R1_Chr12-3g04037 protein</fullName>
    </submittedName>
</protein>
<dbReference type="AlphaFoldDB" id="A0A2X0MQF7"/>
<dbReference type="EMBL" id="FMWP01000053">
    <property type="protein sequence ID" value="SCZ94674.1"/>
    <property type="molecule type" value="Genomic_DNA"/>
</dbReference>
<sequence>MKLLFVVLLLTAIGFVAALPFDNRQQPDPSTSYPSVYPKECKTSKADHKACLDDKGSTCPKLNVENHAAQGCAEARPGLLGEAEARLKRTLKIRSITGTPAAGTPGNAGLDDSVHASKYRLKDKPRQFRKPGGAFSTMSHSKDHVSLEGPCLTRRLR</sequence>
<accession>A0A2X0MQF7</accession>
<organism evidence="3 4">
    <name type="scientific">Microbotryum saponariae</name>
    <dbReference type="NCBI Taxonomy" id="289078"/>
    <lineage>
        <taxon>Eukaryota</taxon>
        <taxon>Fungi</taxon>
        <taxon>Dikarya</taxon>
        <taxon>Basidiomycota</taxon>
        <taxon>Pucciniomycotina</taxon>
        <taxon>Microbotryomycetes</taxon>
        <taxon>Microbotryales</taxon>
        <taxon>Microbotryaceae</taxon>
        <taxon>Microbotryum</taxon>
    </lineage>
</organism>
<reference evidence="4" key="1">
    <citation type="submission" date="2016-10" db="EMBL/GenBank/DDBJ databases">
        <authorList>
            <person name="Jeantristanb JTB J.-T."/>
            <person name="Ricardo R."/>
        </authorList>
    </citation>
    <scope>NUCLEOTIDE SEQUENCE [LARGE SCALE GENOMIC DNA]</scope>
</reference>
<evidence type="ECO:0000313" key="3">
    <source>
        <dbReference type="EMBL" id="SCZ94674.1"/>
    </source>
</evidence>
<name>A0A2X0MQF7_9BASI</name>
<keyword evidence="4" id="KW-1185">Reference proteome</keyword>
<feature type="region of interest" description="Disordered" evidence="1">
    <location>
        <begin position="120"/>
        <end position="146"/>
    </location>
</feature>